<keyword evidence="1" id="KW-1133">Transmembrane helix</keyword>
<feature type="transmembrane region" description="Helical" evidence="1">
    <location>
        <begin position="96"/>
        <end position="118"/>
    </location>
</feature>
<evidence type="ECO:0000313" key="3">
    <source>
        <dbReference type="Proteomes" id="UP000297998"/>
    </source>
</evidence>
<gene>
    <name evidence="2" type="ORF">E4J94_03650</name>
</gene>
<dbReference type="AlphaFoldDB" id="A0A4Z1BJK2"/>
<feature type="transmembrane region" description="Helical" evidence="1">
    <location>
        <begin position="64"/>
        <end position="84"/>
    </location>
</feature>
<protein>
    <submittedName>
        <fullName evidence="2">Uncharacterized protein</fullName>
    </submittedName>
</protein>
<feature type="transmembrane region" description="Helical" evidence="1">
    <location>
        <begin position="32"/>
        <end position="52"/>
    </location>
</feature>
<proteinExistence type="predicted"/>
<dbReference type="Proteomes" id="UP000297998">
    <property type="component" value="Unassembled WGS sequence"/>
</dbReference>
<keyword evidence="1" id="KW-0812">Transmembrane</keyword>
<organism evidence="2 3">
    <name type="scientific">Empedobacter tilapiae</name>
    <dbReference type="NCBI Taxonomy" id="2491114"/>
    <lineage>
        <taxon>Bacteria</taxon>
        <taxon>Pseudomonadati</taxon>
        <taxon>Bacteroidota</taxon>
        <taxon>Flavobacteriia</taxon>
        <taxon>Flavobacteriales</taxon>
        <taxon>Weeksellaceae</taxon>
        <taxon>Empedobacter</taxon>
    </lineage>
</organism>
<evidence type="ECO:0000256" key="1">
    <source>
        <dbReference type="SAM" id="Phobius"/>
    </source>
</evidence>
<name>A0A4Z1BJK2_9FLAO</name>
<feature type="transmembrane region" description="Helical" evidence="1">
    <location>
        <begin position="7"/>
        <end position="26"/>
    </location>
</feature>
<dbReference type="EMBL" id="SRPE01000002">
    <property type="protein sequence ID" value="TGN29801.1"/>
    <property type="molecule type" value="Genomic_DNA"/>
</dbReference>
<keyword evidence="3" id="KW-1185">Reference proteome</keyword>
<reference evidence="2 3" key="1">
    <citation type="submission" date="2019-03" db="EMBL/GenBank/DDBJ databases">
        <title>Empedobacter tilapiae sp. nov., isolated from an intestine of Nile tilapia Oreochromis niloticus.</title>
        <authorList>
            <person name="Kim Y.-O."/>
            <person name="Yoon J.-H."/>
        </authorList>
    </citation>
    <scope>NUCLEOTIDE SEQUENCE [LARGE SCALE GENOMIC DNA]</scope>
    <source>
        <strain evidence="2 3">MRS2</strain>
    </source>
</reference>
<comment type="caution">
    <text evidence="2">The sequence shown here is derived from an EMBL/GenBank/DDBJ whole genome shotgun (WGS) entry which is preliminary data.</text>
</comment>
<accession>A0A4Z1BJK2</accession>
<keyword evidence="1" id="KW-0472">Membrane</keyword>
<evidence type="ECO:0000313" key="2">
    <source>
        <dbReference type="EMBL" id="TGN29801.1"/>
    </source>
</evidence>
<sequence length="129" mass="14861">MIIKKYIFFFISILFVILSITLLIISEEKQTNIIALLSLLFFGGGAVVFYILINRFYGNSTKNIANILGALIFTITSYFILPFNHLFDGSRKYNPTIAWVVGIIGIFFFGFGFFRLIIKLLKENDRNRN</sequence>
<dbReference type="RefSeq" id="WP_135834505.1">
    <property type="nucleotide sequence ID" value="NZ_SRPE01000002.1"/>
</dbReference>